<evidence type="ECO:0000256" key="1">
    <source>
        <dbReference type="SAM" id="MobiDB-lite"/>
    </source>
</evidence>
<keyword evidence="3" id="KW-1185">Reference proteome</keyword>
<dbReference type="Proteomes" id="UP001525890">
    <property type="component" value="Unassembled WGS sequence"/>
</dbReference>
<accession>A0ABT2MZI7</accession>
<comment type="caution">
    <text evidence="2">The sequence shown here is derived from an EMBL/GenBank/DDBJ whole genome shotgun (WGS) entry which is preliminary data.</text>
</comment>
<evidence type="ECO:0000313" key="2">
    <source>
        <dbReference type="EMBL" id="MCT7969947.1"/>
    </source>
</evidence>
<name>A0ABT2MZI7_9CYAN</name>
<organism evidence="2 3">
    <name type="scientific">Laspinema palackyanum D2a</name>
    <dbReference type="NCBI Taxonomy" id="2953684"/>
    <lineage>
        <taxon>Bacteria</taxon>
        <taxon>Bacillati</taxon>
        <taxon>Cyanobacteriota</taxon>
        <taxon>Cyanophyceae</taxon>
        <taxon>Oscillatoriophycideae</taxon>
        <taxon>Oscillatoriales</taxon>
        <taxon>Laspinemataceae</taxon>
        <taxon>Laspinema</taxon>
        <taxon>Laspinema palackyanum</taxon>
    </lineage>
</organism>
<gene>
    <name evidence="2" type="ORF">NG799_26905</name>
</gene>
<evidence type="ECO:0000313" key="3">
    <source>
        <dbReference type="Proteomes" id="UP001525890"/>
    </source>
</evidence>
<reference evidence="2 3" key="1">
    <citation type="journal article" date="2022" name="Front. Microbiol.">
        <title>High genomic differentiation and limited gene flow indicate recent cryptic speciation within the genus Laspinema (cyanobacteria).</title>
        <authorList>
            <person name="Stanojkovic A."/>
            <person name="Skoupy S."/>
            <person name="Skaloud P."/>
            <person name="Dvorak P."/>
        </authorList>
    </citation>
    <scope>NUCLEOTIDE SEQUENCE [LARGE SCALE GENOMIC DNA]</scope>
    <source>
        <strain evidence="2 3">D2a</strain>
    </source>
</reference>
<protein>
    <submittedName>
        <fullName evidence="2">Uncharacterized protein</fullName>
    </submittedName>
</protein>
<feature type="region of interest" description="Disordered" evidence="1">
    <location>
        <begin position="1"/>
        <end position="48"/>
    </location>
</feature>
<dbReference type="EMBL" id="JAMXFF010000066">
    <property type="protein sequence ID" value="MCT7969947.1"/>
    <property type="molecule type" value="Genomic_DNA"/>
</dbReference>
<sequence>MGQQITISTLAFDESEMKARSPGWRSQRKGPPAESDRIADSGLPIDAC</sequence>
<dbReference type="RefSeq" id="WP_368009386.1">
    <property type="nucleotide sequence ID" value="NZ_JAMXFF010000066.1"/>
</dbReference>
<proteinExistence type="predicted"/>